<feature type="region of interest" description="Disordered" evidence="1">
    <location>
        <begin position="41"/>
        <end position="61"/>
    </location>
</feature>
<accession>A0A9P6BWZ4</accession>
<sequence>MEVVEYWKEQVATKQTVTDALEILCQQLETLTKALAEIQTPTPQNPTAAPTPPTLPNPSAKAPPAMKAKVALLPDFDGNCQKIHTFLSACTLYLQLCSNQFLTDKHKILWAMSYMKSGRASKWTKTQYQTVGGFPFTDWADFEEQFKLQFFPLDLETSVVNSLEGMLLWM</sequence>
<proteinExistence type="predicted"/>
<organism evidence="2 3">
    <name type="scientific">Macrolepiota fuliginosa MF-IS2</name>
    <dbReference type="NCBI Taxonomy" id="1400762"/>
    <lineage>
        <taxon>Eukaryota</taxon>
        <taxon>Fungi</taxon>
        <taxon>Dikarya</taxon>
        <taxon>Basidiomycota</taxon>
        <taxon>Agaricomycotina</taxon>
        <taxon>Agaricomycetes</taxon>
        <taxon>Agaricomycetidae</taxon>
        <taxon>Agaricales</taxon>
        <taxon>Agaricineae</taxon>
        <taxon>Agaricaceae</taxon>
        <taxon>Macrolepiota</taxon>
    </lineage>
</organism>
<protein>
    <recommendedName>
        <fullName evidence="4">Retrotransposon gag domain-containing protein</fullName>
    </recommendedName>
</protein>
<dbReference type="OrthoDB" id="3067544at2759"/>
<evidence type="ECO:0000313" key="2">
    <source>
        <dbReference type="EMBL" id="KAF9442477.1"/>
    </source>
</evidence>
<evidence type="ECO:0000313" key="3">
    <source>
        <dbReference type="Proteomes" id="UP000807342"/>
    </source>
</evidence>
<dbReference type="Proteomes" id="UP000807342">
    <property type="component" value="Unassembled WGS sequence"/>
</dbReference>
<dbReference type="EMBL" id="MU151625">
    <property type="protein sequence ID" value="KAF9442477.1"/>
    <property type="molecule type" value="Genomic_DNA"/>
</dbReference>
<evidence type="ECO:0008006" key="4">
    <source>
        <dbReference type="Google" id="ProtNLM"/>
    </source>
</evidence>
<comment type="caution">
    <text evidence="2">The sequence shown here is derived from an EMBL/GenBank/DDBJ whole genome shotgun (WGS) entry which is preliminary data.</text>
</comment>
<keyword evidence="3" id="KW-1185">Reference proteome</keyword>
<gene>
    <name evidence="2" type="ORF">P691DRAFT_765185</name>
</gene>
<name>A0A9P6BWZ4_9AGAR</name>
<evidence type="ECO:0000256" key="1">
    <source>
        <dbReference type="SAM" id="MobiDB-lite"/>
    </source>
</evidence>
<dbReference type="AlphaFoldDB" id="A0A9P6BWZ4"/>
<reference evidence="2" key="1">
    <citation type="submission" date="2020-11" db="EMBL/GenBank/DDBJ databases">
        <authorList>
            <consortium name="DOE Joint Genome Institute"/>
            <person name="Ahrendt S."/>
            <person name="Riley R."/>
            <person name="Andreopoulos W."/>
            <person name="Labutti K."/>
            <person name="Pangilinan J."/>
            <person name="Ruiz-Duenas F.J."/>
            <person name="Barrasa J.M."/>
            <person name="Sanchez-Garcia M."/>
            <person name="Camarero S."/>
            <person name="Miyauchi S."/>
            <person name="Serrano A."/>
            <person name="Linde D."/>
            <person name="Babiker R."/>
            <person name="Drula E."/>
            <person name="Ayuso-Fernandez I."/>
            <person name="Pacheco R."/>
            <person name="Padilla G."/>
            <person name="Ferreira P."/>
            <person name="Barriuso J."/>
            <person name="Kellner H."/>
            <person name="Castanera R."/>
            <person name="Alfaro M."/>
            <person name="Ramirez L."/>
            <person name="Pisabarro A.G."/>
            <person name="Kuo A."/>
            <person name="Tritt A."/>
            <person name="Lipzen A."/>
            <person name="He G."/>
            <person name="Yan M."/>
            <person name="Ng V."/>
            <person name="Cullen D."/>
            <person name="Martin F."/>
            <person name="Rosso M.-N."/>
            <person name="Henrissat B."/>
            <person name="Hibbett D."/>
            <person name="Martinez A.T."/>
            <person name="Grigoriev I.V."/>
        </authorList>
    </citation>
    <scope>NUCLEOTIDE SEQUENCE</scope>
    <source>
        <strain evidence="2">MF-IS2</strain>
    </source>
</reference>